<dbReference type="Proteomes" id="UP001233673">
    <property type="component" value="Unassembled WGS sequence"/>
</dbReference>
<keyword evidence="4" id="KW-0808">Transferase</keyword>
<evidence type="ECO:0000256" key="1">
    <source>
        <dbReference type="ARBA" id="ARBA00008007"/>
    </source>
</evidence>
<dbReference type="GO" id="GO:0016757">
    <property type="term" value="F:glycosyltransferase activity"/>
    <property type="evidence" value="ECO:0007669"/>
    <property type="project" value="UniProtKB-KW"/>
</dbReference>
<gene>
    <name evidence="4" type="ORF">QOZ88_08985</name>
</gene>
<feature type="compositionally biased region" description="Basic and acidic residues" evidence="2">
    <location>
        <begin position="247"/>
        <end position="261"/>
    </location>
</feature>
<proteinExistence type="inferred from homology"/>
<dbReference type="RefSeq" id="WP_305999442.1">
    <property type="nucleotide sequence ID" value="NZ_JASNFN010000009.1"/>
</dbReference>
<evidence type="ECO:0000259" key="3">
    <source>
        <dbReference type="Pfam" id="PF00156"/>
    </source>
</evidence>
<organism evidence="4 5">
    <name type="scientific">Blastococcus carthaginiensis</name>
    <dbReference type="NCBI Taxonomy" id="3050034"/>
    <lineage>
        <taxon>Bacteria</taxon>
        <taxon>Bacillati</taxon>
        <taxon>Actinomycetota</taxon>
        <taxon>Actinomycetes</taxon>
        <taxon>Geodermatophilales</taxon>
        <taxon>Geodermatophilaceae</taxon>
        <taxon>Blastococcus</taxon>
    </lineage>
</organism>
<protein>
    <submittedName>
        <fullName evidence="4">Phosphoribosyltransferase family protein</fullName>
    </submittedName>
</protein>
<keyword evidence="5" id="KW-1185">Reference proteome</keyword>
<accession>A0ABT9IB24</accession>
<reference evidence="5" key="1">
    <citation type="submission" date="2023-05" db="EMBL/GenBank/DDBJ databases">
        <title>Draft genome of Pseudofrankia sp. BMG5.37.</title>
        <authorList>
            <person name="Gtari M."/>
            <person name="Ghodhbane F."/>
            <person name="Sbissi I."/>
        </authorList>
    </citation>
    <scope>NUCLEOTIDE SEQUENCE [LARGE SCALE GENOMIC DNA]</scope>
    <source>
        <strain evidence="5">BMG 814</strain>
    </source>
</reference>
<name>A0ABT9IB24_9ACTN</name>
<dbReference type="Gene3D" id="3.40.50.2020">
    <property type="match status" value="1"/>
</dbReference>
<dbReference type="SUPFAM" id="SSF53271">
    <property type="entry name" value="PRTase-like"/>
    <property type="match status" value="1"/>
</dbReference>
<dbReference type="InterPro" id="IPR051910">
    <property type="entry name" value="ComF/GntX_DNA_util-trans"/>
</dbReference>
<dbReference type="PANTHER" id="PTHR47505">
    <property type="entry name" value="DNA UTILIZATION PROTEIN YHGH"/>
    <property type="match status" value="1"/>
</dbReference>
<dbReference type="Pfam" id="PF00156">
    <property type="entry name" value="Pribosyltran"/>
    <property type="match status" value="1"/>
</dbReference>
<comment type="caution">
    <text evidence="4">The sequence shown here is derived from an EMBL/GenBank/DDBJ whole genome shotgun (WGS) entry which is preliminary data.</text>
</comment>
<keyword evidence="4" id="KW-0328">Glycosyltransferase</keyword>
<evidence type="ECO:0000313" key="5">
    <source>
        <dbReference type="Proteomes" id="UP001233673"/>
    </source>
</evidence>
<dbReference type="InterPro" id="IPR000836">
    <property type="entry name" value="PRTase_dom"/>
</dbReference>
<dbReference type="EMBL" id="JASNFN010000009">
    <property type="protein sequence ID" value="MDP5182773.1"/>
    <property type="molecule type" value="Genomic_DNA"/>
</dbReference>
<comment type="similarity">
    <text evidence="1">Belongs to the ComF/GntX family.</text>
</comment>
<evidence type="ECO:0000256" key="2">
    <source>
        <dbReference type="SAM" id="MobiDB-lite"/>
    </source>
</evidence>
<dbReference type="PANTHER" id="PTHR47505:SF1">
    <property type="entry name" value="DNA UTILIZATION PROTEIN YHGH"/>
    <property type="match status" value="1"/>
</dbReference>
<evidence type="ECO:0000313" key="4">
    <source>
        <dbReference type="EMBL" id="MDP5182773.1"/>
    </source>
</evidence>
<sequence>MGPGVLSALADLVLPRCCAGCGLPGAVLCARCARLLAAPHLASPRRFPAGFPPTVAAAAYAGPVRPVVNAFKEQGRAELAAPLGTALALAVAAVRLGVDGDPPLLLVPVPASRAALRSRGRDHVRELTRQAVAELRAAGVVADEGRVLRRRGRVRDSSGLSAAERRANLAGTFEVTGPHRPAGDLVVLVDDVVTTGATLTEAARVLGGAPGAAGPVVAAVVAATPRTPAGPPQATPASAGYRPGTVLHHDLDRLSRSRGRD</sequence>
<dbReference type="InterPro" id="IPR029057">
    <property type="entry name" value="PRTase-like"/>
</dbReference>
<feature type="domain" description="Phosphoribosyltransferase" evidence="3">
    <location>
        <begin position="176"/>
        <end position="233"/>
    </location>
</feature>
<feature type="region of interest" description="Disordered" evidence="2">
    <location>
        <begin position="227"/>
        <end position="261"/>
    </location>
</feature>